<name>A0A0R3S006_9BILA</name>
<dbReference type="WBParaSite" id="EEL_0000794101-mRNA-1">
    <property type="protein sequence ID" value="EEL_0000794101-mRNA-1"/>
    <property type="gene ID" value="EEL_0000794101"/>
</dbReference>
<evidence type="ECO:0000313" key="3">
    <source>
        <dbReference type="WBParaSite" id="EEL_0000794101-mRNA-1"/>
    </source>
</evidence>
<dbReference type="AlphaFoldDB" id="A0A0R3S006"/>
<keyword evidence="2" id="KW-1185">Reference proteome</keyword>
<protein>
    <submittedName>
        <fullName evidence="3">Protein kinase domain-containing protein</fullName>
    </submittedName>
</protein>
<proteinExistence type="predicted"/>
<feature type="region of interest" description="Disordered" evidence="1">
    <location>
        <begin position="203"/>
        <end position="237"/>
    </location>
</feature>
<organism evidence="2 3">
    <name type="scientific">Elaeophora elaphi</name>
    <dbReference type="NCBI Taxonomy" id="1147741"/>
    <lineage>
        <taxon>Eukaryota</taxon>
        <taxon>Metazoa</taxon>
        <taxon>Ecdysozoa</taxon>
        <taxon>Nematoda</taxon>
        <taxon>Chromadorea</taxon>
        <taxon>Rhabditida</taxon>
        <taxon>Spirurina</taxon>
        <taxon>Spiruromorpha</taxon>
        <taxon>Filarioidea</taxon>
        <taxon>Onchocercidae</taxon>
        <taxon>Elaeophora</taxon>
    </lineage>
</organism>
<reference evidence="3" key="1">
    <citation type="submission" date="2016-04" db="UniProtKB">
        <authorList>
            <consortium name="WormBaseParasite"/>
        </authorList>
    </citation>
    <scope>IDENTIFICATION</scope>
</reference>
<dbReference type="STRING" id="1147741.A0A0R3S006"/>
<accession>A0A0R3S006</accession>
<feature type="compositionally biased region" description="Low complexity" evidence="1">
    <location>
        <begin position="204"/>
        <end position="221"/>
    </location>
</feature>
<sequence>MEITEMTAISNEAIILTISTAEVKEHEKNETQRKPYRDRVLEIVGKVVEGNGNPCATYIIETFSDKAIFSKILSEEEIMCELEKIFRDMKPTADVSITNAIKSFHKIPWSSQITNILFVPDEAMYRNPRMYQNDMKAAKDLLKRMASESLTSAPRIVIGDPTYFQGIGNNVSAYSSKMSVAELSKAILLALKSKEITTQPENLFTSTSTSNNKRTSFKTSKIPSTRPSISNGTQEKQTSMLDNVDSITASSDLSMTVPESVDCITPRAFVSYSTTESQLASFSTSAIIHKKDAFSRNFILMTSNSYLAPHVKSVTNNTSSLVKKEKEVFVTESILPDEERQFSVLKSITSAQQTSPMNREAESSKLISEMQEGSFGEFLSSTSNDELSLLSPFLLITDKPVREKSVTEATVQSEYSSINVTDISPGLHKSGNDMKRQLISPPINNGSFVLGAPFILSKGINVSDRQHSTSLINATQQSILKERILKILLDDDAYPHSAPSASDQIFAKKSEFTLSTAVTNTSSNNSSAKALAIRKESFSKDSARSKRSKVMERDATESFISGDISEDINEIMLTDESRYQVPHQT</sequence>
<evidence type="ECO:0000256" key="1">
    <source>
        <dbReference type="SAM" id="MobiDB-lite"/>
    </source>
</evidence>
<dbReference type="Proteomes" id="UP000050640">
    <property type="component" value="Unplaced"/>
</dbReference>
<feature type="compositionally biased region" description="Polar residues" evidence="1">
    <location>
        <begin position="222"/>
        <end position="237"/>
    </location>
</feature>
<evidence type="ECO:0000313" key="2">
    <source>
        <dbReference type="Proteomes" id="UP000050640"/>
    </source>
</evidence>